<dbReference type="GO" id="GO:0005524">
    <property type="term" value="F:ATP binding"/>
    <property type="evidence" value="ECO:0007669"/>
    <property type="project" value="UniProtKB-UniRule"/>
</dbReference>
<organism evidence="16 17">
    <name type="scientific">Lithospermum erythrorhizon</name>
    <name type="common">Purple gromwell</name>
    <name type="synonym">Lithospermum officinale var. erythrorhizon</name>
    <dbReference type="NCBI Taxonomy" id="34254"/>
    <lineage>
        <taxon>Eukaryota</taxon>
        <taxon>Viridiplantae</taxon>
        <taxon>Streptophyta</taxon>
        <taxon>Embryophyta</taxon>
        <taxon>Tracheophyta</taxon>
        <taxon>Spermatophyta</taxon>
        <taxon>Magnoliopsida</taxon>
        <taxon>eudicotyledons</taxon>
        <taxon>Gunneridae</taxon>
        <taxon>Pentapetalae</taxon>
        <taxon>asterids</taxon>
        <taxon>lamiids</taxon>
        <taxon>Boraginales</taxon>
        <taxon>Boraginaceae</taxon>
        <taxon>Boraginoideae</taxon>
        <taxon>Lithospermeae</taxon>
        <taxon>Lithospermum</taxon>
    </lineage>
</organism>
<dbReference type="Gene3D" id="3.30.200.20">
    <property type="entry name" value="Phosphorylase Kinase, domain 1"/>
    <property type="match status" value="1"/>
</dbReference>
<dbReference type="Gene3D" id="1.10.510.10">
    <property type="entry name" value="Transferase(Phosphotransferase) domain 1"/>
    <property type="match status" value="1"/>
</dbReference>
<dbReference type="Pfam" id="PF00069">
    <property type="entry name" value="Pkinase"/>
    <property type="match status" value="1"/>
</dbReference>
<gene>
    <name evidence="16" type="ORF">LIER_32786</name>
</gene>
<evidence type="ECO:0000256" key="6">
    <source>
        <dbReference type="ARBA" id="ARBA00022840"/>
    </source>
</evidence>
<evidence type="ECO:0000256" key="5">
    <source>
        <dbReference type="ARBA" id="ARBA00022777"/>
    </source>
</evidence>
<evidence type="ECO:0000313" key="16">
    <source>
        <dbReference type="EMBL" id="GAA0185498.1"/>
    </source>
</evidence>
<dbReference type="GO" id="GO:0004674">
    <property type="term" value="F:protein serine/threonine kinase activity"/>
    <property type="evidence" value="ECO:0007669"/>
    <property type="project" value="UniProtKB-KW"/>
</dbReference>
<evidence type="ECO:0000313" key="17">
    <source>
        <dbReference type="Proteomes" id="UP001454036"/>
    </source>
</evidence>
<dbReference type="PROSITE" id="PS00107">
    <property type="entry name" value="PROTEIN_KINASE_ATP"/>
    <property type="match status" value="1"/>
</dbReference>
<dbReference type="PROSITE" id="PS00108">
    <property type="entry name" value="PROTEIN_KINASE_ST"/>
    <property type="match status" value="1"/>
</dbReference>
<dbReference type="InterPro" id="IPR008271">
    <property type="entry name" value="Ser/Thr_kinase_AS"/>
</dbReference>
<evidence type="ECO:0000256" key="8">
    <source>
        <dbReference type="ARBA" id="ARBA00038999"/>
    </source>
</evidence>
<name>A0AAV3RWK7_LITER</name>
<feature type="compositionally biased region" description="Pro residues" evidence="14">
    <location>
        <begin position="1"/>
        <end position="16"/>
    </location>
</feature>
<comment type="catalytic activity">
    <reaction evidence="11">
        <text>L-tyrosyl-[protein] + ATP = O-phospho-L-tyrosyl-[protein] + ADP + H(+)</text>
        <dbReference type="Rhea" id="RHEA:10596"/>
        <dbReference type="Rhea" id="RHEA-COMP:10136"/>
        <dbReference type="Rhea" id="RHEA-COMP:20101"/>
        <dbReference type="ChEBI" id="CHEBI:15378"/>
        <dbReference type="ChEBI" id="CHEBI:30616"/>
        <dbReference type="ChEBI" id="CHEBI:46858"/>
        <dbReference type="ChEBI" id="CHEBI:61978"/>
        <dbReference type="ChEBI" id="CHEBI:456216"/>
        <dbReference type="EC" id="2.7.12.2"/>
    </reaction>
</comment>
<dbReference type="InterPro" id="IPR017441">
    <property type="entry name" value="Protein_kinase_ATP_BS"/>
</dbReference>
<dbReference type="FunFam" id="3.30.200.20:FF:000040">
    <property type="entry name" value="Dual specificity mitogen-activated protein kinase kinase"/>
    <property type="match status" value="1"/>
</dbReference>
<evidence type="ECO:0000256" key="9">
    <source>
        <dbReference type="ARBA" id="ARBA00049014"/>
    </source>
</evidence>
<accession>A0AAV3RWK7</accession>
<dbReference type="EC" id="2.7.12.2" evidence="8"/>
<dbReference type="PANTHER" id="PTHR24361">
    <property type="entry name" value="MITOGEN-ACTIVATED KINASE KINASE KINASE"/>
    <property type="match status" value="1"/>
</dbReference>
<dbReference type="GO" id="GO:0005737">
    <property type="term" value="C:cytoplasm"/>
    <property type="evidence" value="ECO:0007669"/>
    <property type="project" value="TreeGrafter"/>
</dbReference>
<reference evidence="16 17" key="1">
    <citation type="submission" date="2024-01" db="EMBL/GenBank/DDBJ databases">
        <title>The complete chloroplast genome sequence of Lithospermum erythrorhizon: insights into the phylogenetic relationship among Boraginaceae species and the maternal lineages of purple gromwells.</title>
        <authorList>
            <person name="Okada T."/>
            <person name="Watanabe K."/>
        </authorList>
    </citation>
    <scope>NUCLEOTIDE SEQUENCE [LARGE SCALE GENOMIC DNA]</scope>
</reference>
<evidence type="ECO:0000256" key="11">
    <source>
        <dbReference type="ARBA" id="ARBA00051693"/>
    </source>
</evidence>
<protein>
    <recommendedName>
        <fullName evidence="8">mitogen-activated protein kinase kinase</fullName>
        <ecNumber evidence="8">2.7.12.2</ecNumber>
    </recommendedName>
</protein>
<comment type="catalytic activity">
    <reaction evidence="10">
        <text>L-threonyl-[protein] + ATP = O-phospho-L-threonyl-[protein] + ADP + H(+)</text>
        <dbReference type="Rhea" id="RHEA:46608"/>
        <dbReference type="Rhea" id="RHEA-COMP:11060"/>
        <dbReference type="Rhea" id="RHEA-COMP:11605"/>
        <dbReference type="ChEBI" id="CHEBI:15378"/>
        <dbReference type="ChEBI" id="CHEBI:30013"/>
        <dbReference type="ChEBI" id="CHEBI:30616"/>
        <dbReference type="ChEBI" id="CHEBI:61977"/>
        <dbReference type="ChEBI" id="CHEBI:456216"/>
        <dbReference type="EC" id="2.7.12.2"/>
    </reaction>
</comment>
<feature type="compositionally biased region" description="Pro residues" evidence="14">
    <location>
        <begin position="46"/>
        <end position="56"/>
    </location>
</feature>
<evidence type="ECO:0000256" key="2">
    <source>
        <dbReference type="ARBA" id="ARBA00022553"/>
    </source>
</evidence>
<evidence type="ECO:0000256" key="3">
    <source>
        <dbReference type="ARBA" id="ARBA00022679"/>
    </source>
</evidence>
<keyword evidence="17" id="KW-1185">Reference proteome</keyword>
<dbReference type="InterPro" id="IPR000719">
    <property type="entry name" value="Prot_kinase_dom"/>
</dbReference>
<comment type="caution">
    <text evidence="16">The sequence shown here is derived from an EMBL/GenBank/DDBJ whole genome shotgun (WGS) entry which is preliminary data.</text>
</comment>
<evidence type="ECO:0000256" key="4">
    <source>
        <dbReference type="ARBA" id="ARBA00022741"/>
    </source>
</evidence>
<feature type="region of interest" description="Disordered" evidence="14">
    <location>
        <begin position="1"/>
        <end position="56"/>
    </location>
</feature>
<evidence type="ECO:0000259" key="15">
    <source>
        <dbReference type="PROSITE" id="PS50011"/>
    </source>
</evidence>
<proteinExistence type="inferred from homology"/>
<dbReference type="SMART" id="SM00220">
    <property type="entry name" value="S_TKc"/>
    <property type="match status" value="1"/>
</dbReference>
<dbReference type="CDD" id="cd06623">
    <property type="entry name" value="PKc_MAPKK_plant_like"/>
    <property type="match status" value="1"/>
</dbReference>
<keyword evidence="2" id="KW-0597">Phosphoprotein</keyword>
<evidence type="ECO:0000256" key="14">
    <source>
        <dbReference type="SAM" id="MobiDB-lite"/>
    </source>
</evidence>
<dbReference type="SUPFAM" id="SSF56112">
    <property type="entry name" value="Protein kinase-like (PK-like)"/>
    <property type="match status" value="1"/>
</dbReference>
<keyword evidence="4 12" id="KW-0547">Nucleotide-binding</keyword>
<feature type="binding site" evidence="12">
    <location>
        <position position="95"/>
    </location>
    <ligand>
        <name>ATP</name>
        <dbReference type="ChEBI" id="CHEBI:30616"/>
    </ligand>
</feature>
<dbReference type="InterPro" id="IPR053235">
    <property type="entry name" value="Ser_Thr_kinase"/>
</dbReference>
<feature type="domain" description="Protein kinase" evidence="15">
    <location>
        <begin position="66"/>
        <end position="321"/>
    </location>
</feature>
<dbReference type="GO" id="GO:0051707">
    <property type="term" value="P:response to other organism"/>
    <property type="evidence" value="ECO:0007669"/>
    <property type="project" value="UniProtKB-ARBA"/>
</dbReference>
<dbReference type="PANTHER" id="PTHR24361:SF762">
    <property type="entry name" value="MITOGEN-ACTIVATED PROTEIN KINASE KINASE 5"/>
    <property type="match status" value="1"/>
</dbReference>
<dbReference type="GO" id="GO:0004708">
    <property type="term" value="F:MAP kinase kinase activity"/>
    <property type="evidence" value="ECO:0007669"/>
    <property type="project" value="UniProtKB-EC"/>
</dbReference>
<keyword evidence="5 16" id="KW-0418">Kinase</keyword>
<evidence type="ECO:0000256" key="10">
    <source>
        <dbReference type="ARBA" id="ARBA00049299"/>
    </source>
</evidence>
<evidence type="ECO:0000256" key="1">
    <source>
        <dbReference type="ARBA" id="ARBA00022527"/>
    </source>
</evidence>
<keyword evidence="3" id="KW-0808">Transferase</keyword>
<comment type="similarity">
    <text evidence="7">Belongs to the protein kinase superfamily. STE Ser/Thr protein kinase family. MAP kinase kinase subfamily.</text>
</comment>
<sequence length="345" mass="37988">MPPVQPPPGGNTPPSPGGRSNQSQRRHRPGLTIPLPHRDPSLAVPLPLPPPPPNNLPHPPINFSDLVRLNYIGSGRGGTVYKVKHRITNEIFALKVIIGTPEDGDRRHIQREVQILRSVNHPNIVKCHEMFEHESRIQVLLEFVDLGSLEGVRIQAEPALSHVTRHILTGLLYLHRQKIVHRDIKPSNLLMNSKNEVKIADFGVSTILSRTMDPCNSSVGTIVYMSPERINTDSNDGQYDGYAGDVWSLGICVLQFYLGRFPFNITRESDWATLVCAICMSTPPSAPTSSSREFQDFISCCLRRNPAERWSVARLLYHPFISKYAAANGGGGGGGGGGGSNQGRH</sequence>
<evidence type="ECO:0000256" key="13">
    <source>
        <dbReference type="RuleBase" id="RU000304"/>
    </source>
</evidence>
<dbReference type="InterPro" id="IPR011009">
    <property type="entry name" value="Kinase-like_dom_sf"/>
</dbReference>
<dbReference type="GO" id="GO:0006950">
    <property type="term" value="P:response to stress"/>
    <property type="evidence" value="ECO:0007669"/>
    <property type="project" value="UniProtKB-ARBA"/>
</dbReference>
<dbReference type="FunFam" id="1.10.510.10:FF:000350">
    <property type="entry name" value="Mitogen-activated protein kinase 2"/>
    <property type="match status" value="1"/>
</dbReference>
<dbReference type="AlphaFoldDB" id="A0AAV3RWK7"/>
<dbReference type="EMBL" id="BAABME010012759">
    <property type="protein sequence ID" value="GAA0185498.1"/>
    <property type="molecule type" value="Genomic_DNA"/>
</dbReference>
<dbReference type="Proteomes" id="UP001454036">
    <property type="component" value="Unassembled WGS sequence"/>
</dbReference>
<evidence type="ECO:0000256" key="12">
    <source>
        <dbReference type="PROSITE-ProRule" id="PRU10141"/>
    </source>
</evidence>
<keyword evidence="6 12" id="KW-0067">ATP-binding</keyword>
<keyword evidence="1 13" id="KW-0723">Serine/threonine-protein kinase</keyword>
<evidence type="ECO:0000256" key="7">
    <source>
        <dbReference type="ARBA" id="ARBA00038035"/>
    </source>
</evidence>
<dbReference type="PROSITE" id="PS50011">
    <property type="entry name" value="PROTEIN_KINASE_DOM"/>
    <property type="match status" value="1"/>
</dbReference>
<comment type="catalytic activity">
    <reaction evidence="9">
        <text>L-seryl-[protein] + ATP = O-phospho-L-seryl-[protein] + ADP + H(+)</text>
        <dbReference type="Rhea" id="RHEA:17989"/>
        <dbReference type="Rhea" id="RHEA-COMP:9863"/>
        <dbReference type="Rhea" id="RHEA-COMP:11604"/>
        <dbReference type="ChEBI" id="CHEBI:15378"/>
        <dbReference type="ChEBI" id="CHEBI:29999"/>
        <dbReference type="ChEBI" id="CHEBI:30616"/>
        <dbReference type="ChEBI" id="CHEBI:83421"/>
        <dbReference type="ChEBI" id="CHEBI:456216"/>
        <dbReference type="EC" id="2.7.12.2"/>
    </reaction>
</comment>